<dbReference type="AlphaFoldDB" id="M2R5N5"/>
<feature type="non-terminal residue" evidence="1">
    <location>
        <position position="94"/>
    </location>
</feature>
<organism evidence="1 2">
    <name type="scientific">Ceriporiopsis subvermispora (strain B)</name>
    <name type="common">White-rot fungus</name>
    <name type="synonym">Gelatoporia subvermispora</name>
    <dbReference type="NCBI Taxonomy" id="914234"/>
    <lineage>
        <taxon>Eukaryota</taxon>
        <taxon>Fungi</taxon>
        <taxon>Dikarya</taxon>
        <taxon>Basidiomycota</taxon>
        <taxon>Agaricomycotina</taxon>
        <taxon>Agaricomycetes</taxon>
        <taxon>Polyporales</taxon>
        <taxon>Gelatoporiaceae</taxon>
        <taxon>Gelatoporia</taxon>
    </lineage>
</organism>
<dbReference type="Proteomes" id="UP000016930">
    <property type="component" value="Unassembled WGS sequence"/>
</dbReference>
<keyword evidence="2" id="KW-1185">Reference proteome</keyword>
<evidence type="ECO:0000313" key="2">
    <source>
        <dbReference type="Proteomes" id="UP000016930"/>
    </source>
</evidence>
<sequence length="94" mass="10327">MASNSDGFVGPYSEVSVATLRHPNGEVGFLGAVEPMQNRLRETARPSIPEVWRPYTRVASARDTATVDLKTAVSYECESELRRPVDAKPIHNVA</sequence>
<dbReference type="EMBL" id="KB445793">
    <property type="protein sequence ID" value="EMD39885.1"/>
    <property type="molecule type" value="Genomic_DNA"/>
</dbReference>
<gene>
    <name evidence="1" type="ORF">CERSUDRAFT_122039</name>
</gene>
<evidence type="ECO:0000313" key="1">
    <source>
        <dbReference type="EMBL" id="EMD39885.1"/>
    </source>
</evidence>
<accession>M2R5N5</accession>
<protein>
    <submittedName>
        <fullName evidence="1">Uncharacterized protein</fullName>
    </submittedName>
</protein>
<reference evidence="1 2" key="1">
    <citation type="journal article" date="2012" name="Proc. Natl. Acad. Sci. U.S.A.">
        <title>Comparative genomics of Ceriporiopsis subvermispora and Phanerochaete chrysosporium provide insight into selective ligninolysis.</title>
        <authorList>
            <person name="Fernandez-Fueyo E."/>
            <person name="Ruiz-Duenas F.J."/>
            <person name="Ferreira P."/>
            <person name="Floudas D."/>
            <person name="Hibbett D.S."/>
            <person name="Canessa P."/>
            <person name="Larrondo L.F."/>
            <person name="James T.Y."/>
            <person name="Seelenfreund D."/>
            <person name="Lobos S."/>
            <person name="Polanco R."/>
            <person name="Tello M."/>
            <person name="Honda Y."/>
            <person name="Watanabe T."/>
            <person name="Watanabe T."/>
            <person name="Ryu J.S."/>
            <person name="Kubicek C.P."/>
            <person name="Schmoll M."/>
            <person name="Gaskell J."/>
            <person name="Hammel K.E."/>
            <person name="St John F.J."/>
            <person name="Vanden Wymelenberg A."/>
            <person name="Sabat G."/>
            <person name="Splinter BonDurant S."/>
            <person name="Syed K."/>
            <person name="Yadav J.S."/>
            <person name="Doddapaneni H."/>
            <person name="Subramanian V."/>
            <person name="Lavin J.L."/>
            <person name="Oguiza J.A."/>
            <person name="Perez G."/>
            <person name="Pisabarro A.G."/>
            <person name="Ramirez L."/>
            <person name="Santoyo F."/>
            <person name="Master E."/>
            <person name="Coutinho P.M."/>
            <person name="Henrissat B."/>
            <person name="Lombard V."/>
            <person name="Magnuson J.K."/>
            <person name="Kuees U."/>
            <person name="Hori C."/>
            <person name="Igarashi K."/>
            <person name="Samejima M."/>
            <person name="Held B.W."/>
            <person name="Barry K.W."/>
            <person name="LaButti K.M."/>
            <person name="Lapidus A."/>
            <person name="Lindquist E.A."/>
            <person name="Lucas S.M."/>
            <person name="Riley R."/>
            <person name="Salamov A.A."/>
            <person name="Hoffmeister D."/>
            <person name="Schwenk D."/>
            <person name="Hadar Y."/>
            <person name="Yarden O."/>
            <person name="de Vries R.P."/>
            <person name="Wiebenga A."/>
            <person name="Stenlid J."/>
            <person name="Eastwood D."/>
            <person name="Grigoriev I.V."/>
            <person name="Berka R.M."/>
            <person name="Blanchette R.A."/>
            <person name="Kersten P."/>
            <person name="Martinez A.T."/>
            <person name="Vicuna R."/>
            <person name="Cullen D."/>
        </authorList>
    </citation>
    <scope>NUCLEOTIDE SEQUENCE [LARGE SCALE GENOMIC DNA]</scope>
    <source>
        <strain evidence="1 2">B</strain>
    </source>
</reference>
<dbReference type="HOGENOM" id="CLU_2391845_0_0_1"/>
<proteinExistence type="predicted"/>
<name>M2R5N5_CERS8</name>